<proteinExistence type="predicted"/>
<keyword evidence="2" id="KW-1185">Reference proteome</keyword>
<reference evidence="1 2" key="1">
    <citation type="submission" date="2022-12" db="EMBL/GenBank/DDBJ databases">
        <title>Chitinophagaceae gen. sp. nov., a new member of the family Chitinophagaceae, isolated from soil in a chemical factory.</title>
        <authorList>
            <person name="Ke Z."/>
        </authorList>
    </citation>
    <scope>NUCLEOTIDE SEQUENCE [LARGE SCALE GENOMIC DNA]</scope>
    <source>
        <strain evidence="1 2">LY-5</strain>
    </source>
</reference>
<dbReference type="InterPro" id="IPR046002">
    <property type="entry name" value="DUF5958"/>
</dbReference>
<sequence length="139" mass="16268">MLSKELILINKYAQDQISFEEIISWFDQKNEQSQFDLLVTVISCTQQAHPTNEMTQQAINTMPIKTSMTPVVLLSKYQFNIAISKILQLPQNELRKSFITILHLFKLADTDRRNKYCKNECYHEWHNLDKSTPGNFIEG</sequence>
<name>A0ABT4UMX4_9BACT</name>
<dbReference type="RefSeq" id="WP_407032480.1">
    <property type="nucleotide sequence ID" value="NZ_JAQGEF010000023.1"/>
</dbReference>
<evidence type="ECO:0000313" key="1">
    <source>
        <dbReference type="EMBL" id="MDA3616150.1"/>
    </source>
</evidence>
<dbReference type="Proteomes" id="UP001210231">
    <property type="component" value="Unassembled WGS sequence"/>
</dbReference>
<accession>A0ABT4UMX4</accession>
<dbReference type="Pfam" id="PF19383">
    <property type="entry name" value="DUF5958"/>
    <property type="match status" value="1"/>
</dbReference>
<evidence type="ECO:0000313" key="2">
    <source>
        <dbReference type="Proteomes" id="UP001210231"/>
    </source>
</evidence>
<gene>
    <name evidence="1" type="ORF">O3P16_15140</name>
</gene>
<protein>
    <submittedName>
        <fullName evidence="1">DUF5958 family protein</fullName>
    </submittedName>
</protein>
<organism evidence="1 2">
    <name type="scientific">Polluticaenibacter yanchengensis</name>
    <dbReference type="NCBI Taxonomy" id="3014562"/>
    <lineage>
        <taxon>Bacteria</taxon>
        <taxon>Pseudomonadati</taxon>
        <taxon>Bacteroidota</taxon>
        <taxon>Chitinophagia</taxon>
        <taxon>Chitinophagales</taxon>
        <taxon>Chitinophagaceae</taxon>
        <taxon>Polluticaenibacter</taxon>
    </lineage>
</organism>
<comment type="caution">
    <text evidence="1">The sequence shown here is derived from an EMBL/GenBank/DDBJ whole genome shotgun (WGS) entry which is preliminary data.</text>
</comment>
<dbReference type="EMBL" id="JAQGEF010000023">
    <property type="protein sequence ID" value="MDA3616150.1"/>
    <property type="molecule type" value="Genomic_DNA"/>
</dbReference>